<dbReference type="EMBL" id="HBUF01217762">
    <property type="protein sequence ID" value="CAG6667974.1"/>
    <property type="molecule type" value="Transcribed_RNA"/>
</dbReference>
<dbReference type="EMBL" id="HBUF01540862">
    <property type="protein sequence ID" value="CAG6755025.1"/>
    <property type="molecule type" value="Transcribed_RNA"/>
</dbReference>
<protein>
    <submittedName>
        <fullName evidence="3">Uncharacterized protein</fullName>
    </submittedName>
</protein>
<feature type="transmembrane region" description="Helical" evidence="2">
    <location>
        <begin position="117"/>
        <end position="138"/>
    </location>
</feature>
<dbReference type="AlphaFoldDB" id="A0A8D8PZU0"/>
<name>A0A8D8PZU0_9HEMI</name>
<feature type="transmembrane region" description="Helical" evidence="2">
    <location>
        <begin position="73"/>
        <end position="97"/>
    </location>
</feature>
<evidence type="ECO:0000256" key="1">
    <source>
        <dbReference type="SAM" id="MobiDB-lite"/>
    </source>
</evidence>
<keyword evidence="2" id="KW-0472">Membrane</keyword>
<evidence type="ECO:0000256" key="2">
    <source>
        <dbReference type="SAM" id="Phobius"/>
    </source>
</evidence>
<dbReference type="EMBL" id="HBUF01047405">
    <property type="protein sequence ID" value="CAG6620288.1"/>
    <property type="molecule type" value="Transcribed_RNA"/>
</dbReference>
<keyword evidence="2" id="KW-1133">Transmembrane helix</keyword>
<evidence type="ECO:0000313" key="3">
    <source>
        <dbReference type="EMBL" id="CAG6620289.1"/>
    </source>
</evidence>
<dbReference type="EMBL" id="HBUF01047403">
    <property type="protein sequence ID" value="CAG6620286.1"/>
    <property type="molecule type" value="Transcribed_RNA"/>
</dbReference>
<reference evidence="3" key="1">
    <citation type="submission" date="2021-05" db="EMBL/GenBank/DDBJ databases">
        <authorList>
            <person name="Alioto T."/>
            <person name="Alioto T."/>
            <person name="Gomez Garrido J."/>
        </authorList>
    </citation>
    <scope>NUCLEOTIDE SEQUENCE</scope>
</reference>
<accession>A0A8D8PZU0</accession>
<dbReference type="EMBL" id="HBUF01047404">
    <property type="protein sequence ID" value="CAG6620287.1"/>
    <property type="molecule type" value="Transcribed_RNA"/>
</dbReference>
<organism evidence="3">
    <name type="scientific">Cacopsylla melanoneura</name>
    <dbReference type="NCBI Taxonomy" id="428564"/>
    <lineage>
        <taxon>Eukaryota</taxon>
        <taxon>Metazoa</taxon>
        <taxon>Ecdysozoa</taxon>
        <taxon>Arthropoda</taxon>
        <taxon>Hexapoda</taxon>
        <taxon>Insecta</taxon>
        <taxon>Pterygota</taxon>
        <taxon>Neoptera</taxon>
        <taxon>Paraneoptera</taxon>
        <taxon>Hemiptera</taxon>
        <taxon>Sternorrhyncha</taxon>
        <taxon>Psylloidea</taxon>
        <taxon>Psyllidae</taxon>
        <taxon>Psyllinae</taxon>
        <taxon>Cacopsylla</taxon>
    </lineage>
</organism>
<dbReference type="EMBL" id="HBUF01047407">
    <property type="protein sequence ID" value="CAG6620290.1"/>
    <property type="molecule type" value="Transcribed_RNA"/>
</dbReference>
<proteinExistence type="predicted"/>
<dbReference type="EMBL" id="HBUF01217763">
    <property type="protein sequence ID" value="CAG6667977.1"/>
    <property type="molecule type" value="Transcribed_RNA"/>
</dbReference>
<sequence length="309" mass="34796">MHSIGLHSALAIKRQRKRREDQKKARERRFSSVSIESGMGNSGCSLSPRNSIGSGYHHKKSYYARTKKMETEVVSSIGLLHIGVIFLVLGLFLIGSGMLPDDVNVWDIDKLHLWNELIVTGLFLGGTGIFMIFLNYFIAKRTDDEIAAYVERQLTRSKSGKRLIRDSETGGLTTKNYAANKLNDTATNSTVTGGTCNRSEDYKNLEEVEITPVHSPTIRSPTSKTYVTHVDTPTRINDLERILEEDSYCSGEKFNRETNNGYHANHDSYGNAPNHYSHSNHEDRDDTMGRELHMTKYYEYTGAAYKGVG</sequence>
<dbReference type="EMBL" id="HBUF01540861">
    <property type="protein sequence ID" value="CAG6755024.1"/>
    <property type="molecule type" value="Transcribed_RNA"/>
</dbReference>
<feature type="region of interest" description="Disordered" evidence="1">
    <location>
        <begin position="259"/>
        <end position="288"/>
    </location>
</feature>
<dbReference type="EMBL" id="HBUF01047406">
    <property type="protein sequence ID" value="CAG6620289.1"/>
    <property type="molecule type" value="Transcribed_RNA"/>
</dbReference>
<feature type="compositionally biased region" description="Basic and acidic residues" evidence="1">
    <location>
        <begin position="279"/>
        <end position="288"/>
    </location>
</feature>
<keyword evidence="2" id="KW-0812">Transmembrane</keyword>